<evidence type="ECO:0000313" key="2">
    <source>
        <dbReference type="Proteomes" id="UP001519460"/>
    </source>
</evidence>
<dbReference type="Proteomes" id="UP001519460">
    <property type="component" value="Unassembled WGS sequence"/>
</dbReference>
<evidence type="ECO:0000313" key="1">
    <source>
        <dbReference type="EMBL" id="KAK7477107.1"/>
    </source>
</evidence>
<dbReference type="AlphaFoldDB" id="A0ABD0JRF1"/>
<gene>
    <name evidence="1" type="ORF">BaRGS_00031593</name>
</gene>
<accession>A0ABD0JRF1</accession>
<protein>
    <submittedName>
        <fullName evidence="1">Uncharacterized protein</fullName>
    </submittedName>
</protein>
<keyword evidence="2" id="KW-1185">Reference proteome</keyword>
<reference evidence="1 2" key="1">
    <citation type="journal article" date="2023" name="Sci. Data">
        <title>Genome assembly of the Korean intertidal mud-creeper Batillaria attramentaria.</title>
        <authorList>
            <person name="Patra A.K."/>
            <person name="Ho P.T."/>
            <person name="Jun S."/>
            <person name="Lee S.J."/>
            <person name="Kim Y."/>
            <person name="Won Y.J."/>
        </authorList>
    </citation>
    <scope>NUCLEOTIDE SEQUENCE [LARGE SCALE GENOMIC DNA]</scope>
    <source>
        <strain evidence="1">Wonlab-2016</strain>
    </source>
</reference>
<sequence length="73" mass="8054">MARYPPNPAGRLSGLTKRLSMARQSAAFSHRLQKRCDSVVAARSNSQLLVPDVSRIARSNTRPRIAWHAGTIV</sequence>
<dbReference type="EMBL" id="JACVVK020000357">
    <property type="protein sequence ID" value="KAK7477107.1"/>
    <property type="molecule type" value="Genomic_DNA"/>
</dbReference>
<name>A0ABD0JRF1_9CAEN</name>
<organism evidence="1 2">
    <name type="scientific">Batillaria attramentaria</name>
    <dbReference type="NCBI Taxonomy" id="370345"/>
    <lineage>
        <taxon>Eukaryota</taxon>
        <taxon>Metazoa</taxon>
        <taxon>Spiralia</taxon>
        <taxon>Lophotrochozoa</taxon>
        <taxon>Mollusca</taxon>
        <taxon>Gastropoda</taxon>
        <taxon>Caenogastropoda</taxon>
        <taxon>Sorbeoconcha</taxon>
        <taxon>Cerithioidea</taxon>
        <taxon>Batillariidae</taxon>
        <taxon>Batillaria</taxon>
    </lineage>
</organism>
<comment type="caution">
    <text evidence="1">The sequence shown here is derived from an EMBL/GenBank/DDBJ whole genome shotgun (WGS) entry which is preliminary data.</text>
</comment>
<proteinExistence type="predicted"/>